<dbReference type="Proteomes" id="UP000550736">
    <property type="component" value="Unassembled WGS sequence"/>
</dbReference>
<protein>
    <submittedName>
        <fullName evidence="6">Zinc ribbon domain-containing protein</fullName>
    </submittedName>
</protein>
<dbReference type="RefSeq" id="WP_030059196.1">
    <property type="nucleotide sequence ID" value="NZ_AP014956.1"/>
</dbReference>
<evidence type="ECO:0000256" key="2">
    <source>
        <dbReference type="SAM" id="Phobius"/>
    </source>
</evidence>
<keyword evidence="2" id="KW-0472">Membrane</keyword>
<keyword evidence="2" id="KW-1133">Transmembrane helix</keyword>
<accession>A0A7X9ZHJ2</accession>
<evidence type="ECO:0000313" key="8">
    <source>
        <dbReference type="Proteomes" id="UP000538955"/>
    </source>
</evidence>
<proteinExistence type="predicted"/>
<comment type="caution">
    <text evidence="6">The sequence shown here is derived from an EMBL/GenBank/DDBJ whole genome shotgun (WGS) entry which is preliminary data.</text>
</comment>
<feature type="region of interest" description="Disordered" evidence="1">
    <location>
        <begin position="89"/>
        <end position="115"/>
    </location>
</feature>
<evidence type="ECO:0000313" key="7">
    <source>
        <dbReference type="Proteomes" id="UP000291949"/>
    </source>
</evidence>
<gene>
    <name evidence="6" type="ORF">EQ811_08365</name>
    <name evidence="5" type="ORF">HHM13_08115</name>
    <name evidence="4" type="ORF">HHM24_09365</name>
</gene>
<feature type="compositionally biased region" description="Polar residues" evidence="1">
    <location>
        <begin position="91"/>
        <end position="102"/>
    </location>
</feature>
<dbReference type="EMBL" id="SCHC01000002">
    <property type="protein sequence ID" value="TBW76867.1"/>
    <property type="molecule type" value="Genomic_DNA"/>
</dbReference>
<dbReference type="InterPro" id="IPR026870">
    <property type="entry name" value="Zinc_ribbon_dom"/>
</dbReference>
<evidence type="ECO:0000259" key="3">
    <source>
        <dbReference type="Pfam" id="PF13240"/>
    </source>
</evidence>
<evidence type="ECO:0000313" key="6">
    <source>
        <dbReference type="EMBL" id="TBW76867.1"/>
    </source>
</evidence>
<dbReference type="Pfam" id="PF13240">
    <property type="entry name" value="Zn_Ribbon_1"/>
    <property type="match status" value="1"/>
</dbReference>
<dbReference type="EMBL" id="JABBMI010000069">
    <property type="protein sequence ID" value="NMK54931.1"/>
    <property type="molecule type" value="Genomic_DNA"/>
</dbReference>
<sequence>MYCSNCGHQLKEGQSFCNQCGAHIRQSYQNHPPHYNQNHSNYNLQRASRSKKPTGLIILLSLIFIGFIAAMLYGAYYAYEHYVKDDDKTSESVQSSPSNTNDSKSEKDSTSKGPHIDVFSTAFDKGYMKSASTSGYQGIYTGMTRKEVEEKFGKSDGNVDSSNYTYEKYGNLAVAYENDEVVHVGVAPNDISEDQFIQKYNEPDDRKPNQLIYDSNKDNDFSVLVNVKNGKISVIENVDQL</sequence>
<dbReference type="Proteomes" id="UP000538955">
    <property type="component" value="Unassembled WGS sequence"/>
</dbReference>
<dbReference type="AlphaFoldDB" id="A0A7X9ZHJ2"/>
<evidence type="ECO:0000313" key="4">
    <source>
        <dbReference type="EMBL" id="NMK54931.1"/>
    </source>
</evidence>
<feature type="domain" description="Zinc-ribbon" evidence="3">
    <location>
        <begin position="2"/>
        <end position="23"/>
    </location>
</feature>
<evidence type="ECO:0000256" key="1">
    <source>
        <dbReference type="SAM" id="MobiDB-lite"/>
    </source>
</evidence>
<name>A0A7X9ZHJ2_STACP</name>
<evidence type="ECO:0000313" key="5">
    <source>
        <dbReference type="EMBL" id="NMK98056.1"/>
    </source>
</evidence>
<evidence type="ECO:0000313" key="9">
    <source>
        <dbReference type="Proteomes" id="UP000550736"/>
    </source>
</evidence>
<reference evidence="6 7" key="1">
    <citation type="journal article" date="2019" name="Sci. Transl. Med.">
        <title>Quorum sensing between bacterial species on the skin protects against epidermal injury in atopic dermatitis.</title>
        <authorList>
            <person name="Williams M.R."/>
        </authorList>
    </citation>
    <scope>NUCLEOTIDE SEQUENCE [LARGE SCALE GENOMIC DNA]</scope>
    <source>
        <strain evidence="6 7">H8</strain>
    </source>
</reference>
<dbReference type="EMBL" id="JABBLX010000023">
    <property type="protein sequence ID" value="NMK98056.1"/>
    <property type="molecule type" value="Genomic_DNA"/>
</dbReference>
<keyword evidence="2" id="KW-0812">Transmembrane</keyword>
<reference evidence="8 9" key="2">
    <citation type="submission" date="2020-04" db="EMBL/GenBank/DDBJ databases">
        <title>The Epidemiology and Molecular Characteristics of Linezolid-Resistant Staphylococcus capitis in Huashan Hospital, Shanghai.</title>
        <authorList>
            <person name="Ding L."/>
            <person name="Li P."/>
            <person name="Yang Y."/>
            <person name="Lin D."/>
            <person name="Xu X."/>
        </authorList>
    </citation>
    <scope>NUCLEOTIDE SEQUENCE [LARGE SCALE GENOMIC DNA]</scope>
    <source>
        <strain evidence="5 9">12-86</strain>
        <strain evidence="4 8">17-84</strain>
    </source>
</reference>
<feature type="transmembrane region" description="Helical" evidence="2">
    <location>
        <begin position="56"/>
        <end position="79"/>
    </location>
</feature>
<keyword evidence="8" id="KW-1185">Reference proteome</keyword>
<dbReference type="Proteomes" id="UP000291949">
    <property type="component" value="Unassembled WGS sequence"/>
</dbReference>
<organism evidence="6 7">
    <name type="scientific">Staphylococcus capitis</name>
    <dbReference type="NCBI Taxonomy" id="29388"/>
    <lineage>
        <taxon>Bacteria</taxon>
        <taxon>Bacillati</taxon>
        <taxon>Bacillota</taxon>
        <taxon>Bacilli</taxon>
        <taxon>Bacillales</taxon>
        <taxon>Staphylococcaceae</taxon>
        <taxon>Staphylococcus</taxon>
    </lineage>
</organism>